<organism evidence="1 2">
    <name type="scientific">Apiospora phragmitis</name>
    <dbReference type="NCBI Taxonomy" id="2905665"/>
    <lineage>
        <taxon>Eukaryota</taxon>
        <taxon>Fungi</taxon>
        <taxon>Dikarya</taxon>
        <taxon>Ascomycota</taxon>
        <taxon>Pezizomycotina</taxon>
        <taxon>Sordariomycetes</taxon>
        <taxon>Xylariomycetidae</taxon>
        <taxon>Amphisphaeriales</taxon>
        <taxon>Apiosporaceae</taxon>
        <taxon>Apiospora</taxon>
    </lineage>
</organism>
<proteinExistence type="predicted"/>
<dbReference type="EMBL" id="JAQQWL010000008">
    <property type="protein sequence ID" value="KAK8062001.1"/>
    <property type="molecule type" value="Genomic_DNA"/>
</dbReference>
<name>A0ABR1UV96_9PEZI</name>
<keyword evidence="2" id="KW-1185">Reference proteome</keyword>
<accession>A0ABR1UV96</accession>
<reference evidence="1 2" key="1">
    <citation type="submission" date="2023-01" db="EMBL/GenBank/DDBJ databases">
        <title>Analysis of 21 Apiospora genomes using comparative genomics revels a genus with tremendous synthesis potential of carbohydrate active enzymes and secondary metabolites.</title>
        <authorList>
            <person name="Sorensen T."/>
        </authorList>
    </citation>
    <scope>NUCLEOTIDE SEQUENCE [LARGE SCALE GENOMIC DNA]</scope>
    <source>
        <strain evidence="1 2">CBS 135458</strain>
    </source>
</reference>
<gene>
    <name evidence="1" type="ORF">PG994_008367</name>
</gene>
<comment type="caution">
    <text evidence="1">The sequence shown here is derived from an EMBL/GenBank/DDBJ whole genome shotgun (WGS) entry which is preliminary data.</text>
</comment>
<evidence type="ECO:0000313" key="2">
    <source>
        <dbReference type="Proteomes" id="UP001480595"/>
    </source>
</evidence>
<sequence>MSRSDQLARCGVSGPVFSSEYTIWAGKDGGGPAAVTFPFYYALERFLKAGPTGRPAATENQRTEVDRRIVVEHLVLNFVSPADESLLAGPDEKMKCRHARQYTGRAVGRARRVGTISVLVDGELIDRIDRGELIEGMPCRHPAGSPRYEQVKTAFEAWHEIVLENRKAAGLRRNRIYKRAKYRPSTATDPRLFHQLSQLSLLLLRNRHPGRPKIVFYVRDLLGPRDDEEVPSLGREPRQHQLARGAPLAPRDFGELIGQREALREVLALE</sequence>
<evidence type="ECO:0000313" key="1">
    <source>
        <dbReference type="EMBL" id="KAK8062001.1"/>
    </source>
</evidence>
<dbReference type="RefSeq" id="XP_066715263.1">
    <property type="nucleotide sequence ID" value="XM_066859776.1"/>
</dbReference>
<protein>
    <submittedName>
        <fullName evidence="1">Uncharacterized protein</fullName>
    </submittedName>
</protein>
<dbReference type="Proteomes" id="UP001480595">
    <property type="component" value="Unassembled WGS sequence"/>
</dbReference>
<dbReference type="GeneID" id="92092839"/>